<evidence type="ECO:0000256" key="6">
    <source>
        <dbReference type="SAM" id="Coils"/>
    </source>
</evidence>
<dbReference type="PROSITE" id="PS50217">
    <property type="entry name" value="BZIP"/>
    <property type="match status" value="1"/>
</dbReference>
<evidence type="ECO:0000256" key="3">
    <source>
        <dbReference type="ARBA" id="ARBA00023125"/>
    </source>
</evidence>
<dbReference type="InterPro" id="IPR004827">
    <property type="entry name" value="bZIP"/>
</dbReference>
<evidence type="ECO:0000313" key="9">
    <source>
        <dbReference type="EMBL" id="KAF9527323.1"/>
    </source>
</evidence>
<proteinExistence type="predicted"/>
<dbReference type="Gene3D" id="1.20.5.170">
    <property type="match status" value="1"/>
</dbReference>
<dbReference type="InterPro" id="IPR046347">
    <property type="entry name" value="bZIP_sf"/>
</dbReference>
<dbReference type="PANTHER" id="PTHR13044">
    <property type="entry name" value="ACTIVATING TRANSCRIPTION FACTOR ATF 4/5"/>
    <property type="match status" value="1"/>
</dbReference>
<dbReference type="PANTHER" id="PTHR13044:SF14">
    <property type="entry name" value="CRYPTOCEPHAL, ISOFORM A"/>
    <property type="match status" value="1"/>
</dbReference>
<dbReference type="EMBL" id="MU157862">
    <property type="protein sequence ID" value="KAF9527323.1"/>
    <property type="molecule type" value="Genomic_DNA"/>
</dbReference>
<gene>
    <name evidence="9" type="ORF">CPB83DRAFT_400946</name>
</gene>
<keyword evidence="2" id="KW-0805">Transcription regulation</keyword>
<feature type="compositionally biased region" description="Polar residues" evidence="7">
    <location>
        <begin position="211"/>
        <end position="226"/>
    </location>
</feature>
<dbReference type="Pfam" id="PF07716">
    <property type="entry name" value="bZIP_2"/>
    <property type="match status" value="1"/>
</dbReference>
<dbReference type="Proteomes" id="UP000807306">
    <property type="component" value="Unassembled WGS sequence"/>
</dbReference>
<dbReference type="SMART" id="SM00338">
    <property type="entry name" value="BRLZ"/>
    <property type="match status" value="1"/>
</dbReference>
<evidence type="ECO:0000256" key="5">
    <source>
        <dbReference type="ARBA" id="ARBA00023242"/>
    </source>
</evidence>
<feature type="compositionally biased region" description="Low complexity" evidence="7">
    <location>
        <begin position="252"/>
        <end position="264"/>
    </location>
</feature>
<dbReference type="CDD" id="cd14705">
    <property type="entry name" value="bZIP_Zip1"/>
    <property type="match status" value="1"/>
</dbReference>
<dbReference type="OrthoDB" id="1939598at2759"/>
<dbReference type="GO" id="GO:0001228">
    <property type="term" value="F:DNA-binding transcription activator activity, RNA polymerase II-specific"/>
    <property type="evidence" value="ECO:0007669"/>
    <property type="project" value="TreeGrafter"/>
</dbReference>
<dbReference type="GO" id="GO:0005634">
    <property type="term" value="C:nucleus"/>
    <property type="evidence" value="ECO:0007669"/>
    <property type="project" value="UniProtKB-SubCell"/>
</dbReference>
<comment type="subcellular location">
    <subcellularLocation>
        <location evidence="1">Nucleus</location>
    </subcellularLocation>
</comment>
<feature type="region of interest" description="Disordered" evidence="7">
    <location>
        <begin position="192"/>
        <end position="283"/>
    </location>
</feature>
<evidence type="ECO:0000256" key="1">
    <source>
        <dbReference type="ARBA" id="ARBA00004123"/>
    </source>
</evidence>
<feature type="region of interest" description="Disordered" evidence="7">
    <location>
        <begin position="152"/>
        <end position="171"/>
    </location>
</feature>
<reference evidence="9" key="1">
    <citation type="submission" date="2020-11" db="EMBL/GenBank/DDBJ databases">
        <authorList>
            <consortium name="DOE Joint Genome Institute"/>
            <person name="Ahrendt S."/>
            <person name="Riley R."/>
            <person name="Andreopoulos W."/>
            <person name="Labutti K."/>
            <person name="Pangilinan J."/>
            <person name="Ruiz-Duenas F.J."/>
            <person name="Barrasa J.M."/>
            <person name="Sanchez-Garcia M."/>
            <person name="Camarero S."/>
            <person name="Miyauchi S."/>
            <person name="Serrano A."/>
            <person name="Linde D."/>
            <person name="Babiker R."/>
            <person name="Drula E."/>
            <person name="Ayuso-Fernandez I."/>
            <person name="Pacheco R."/>
            <person name="Padilla G."/>
            <person name="Ferreira P."/>
            <person name="Barriuso J."/>
            <person name="Kellner H."/>
            <person name="Castanera R."/>
            <person name="Alfaro M."/>
            <person name="Ramirez L."/>
            <person name="Pisabarro A.G."/>
            <person name="Kuo A."/>
            <person name="Tritt A."/>
            <person name="Lipzen A."/>
            <person name="He G."/>
            <person name="Yan M."/>
            <person name="Ng V."/>
            <person name="Cullen D."/>
            <person name="Martin F."/>
            <person name="Rosso M.-N."/>
            <person name="Henrissat B."/>
            <person name="Hibbett D."/>
            <person name="Martinez A.T."/>
            <person name="Grigoriev I.V."/>
        </authorList>
    </citation>
    <scope>NUCLEOTIDE SEQUENCE</scope>
    <source>
        <strain evidence="9">CBS 506.95</strain>
    </source>
</reference>
<keyword evidence="10" id="KW-1185">Reference proteome</keyword>
<dbReference type="SUPFAM" id="SSF57959">
    <property type="entry name" value="Leucine zipper domain"/>
    <property type="match status" value="1"/>
</dbReference>
<feature type="region of interest" description="Disordered" evidence="7">
    <location>
        <begin position="335"/>
        <end position="362"/>
    </location>
</feature>
<name>A0A9P6EEA0_9AGAR</name>
<comment type="caution">
    <text evidence="9">The sequence shown here is derived from an EMBL/GenBank/DDBJ whole genome shotgun (WGS) entry which is preliminary data.</text>
</comment>
<evidence type="ECO:0000313" key="10">
    <source>
        <dbReference type="Proteomes" id="UP000807306"/>
    </source>
</evidence>
<evidence type="ECO:0000256" key="7">
    <source>
        <dbReference type="SAM" id="MobiDB-lite"/>
    </source>
</evidence>
<feature type="domain" description="BZIP" evidence="8">
    <location>
        <begin position="274"/>
        <end position="333"/>
    </location>
</feature>
<feature type="coiled-coil region" evidence="6">
    <location>
        <begin position="288"/>
        <end position="322"/>
    </location>
</feature>
<accession>A0A9P6EEA0</accession>
<evidence type="ECO:0000256" key="2">
    <source>
        <dbReference type="ARBA" id="ARBA00023015"/>
    </source>
</evidence>
<organism evidence="9 10">
    <name type="scientific">Crepidotus variabilis</name>
    <dbReference type="NCBI Taxonomy" id="179855"/>
    <lineage>
        <taxon>Eukaryota</taxon>
        <taxon>Fungi</taxon>
        <taxon>Dikarya</taxon>
        <taxon>Basidiomycota</taxon>
        <taxon>Agaricomycotina</taxon>
        <taxon>Agaricomycetes</taxon>
        <taxon>Agaricomycetidae</taxon>
        <taxon>Agaricales</taxon>
        <taxon>Agaricineae</taxon>
        <taxon>Crepidotaceae</taxon>
        <taxon>Crepidotus</taxon>
    </lineage>
</organism>
<evidence type="ECO:0000256" key="4">
    <source>
        <dbReference type="ARBA" id="ARBA00023163"/>
    </source>
</evidence>
<keyword evidence="4" id="KW-0804">Transcription</keyword>
<sequence length="362" mass="38521">MPTNIQGLNIVHTAAENSSADSQDLLLGQAYPDLSAQLDLWTNLNFDSDEPLGQRASVEHKNSLKLLAEEQEEEIRSPVTGATALRDGHANVVTPTNNVQVPTPQNQGLVNPAAAIAAAAAAAAATQQFDLNAFLASFGIDAFSTAAAVQQPQQQQQQHLPLPIQQPQHQAGTVAPSLAQLLALHNMGFPSPGMPQYQMPPAQLPIEPSLSRGSAPSTITDSSNEDPQAPAKRSRTRKTSITTVDSPDERSSTTSPPSAESSSANLTTPLSASEDKRRRNTAASARFRLKKKEREAALEGKAKELETKVLELERECEGLRRENGWLKGLVVGVTGVAAQPPPSTSKSVSAGTKRSRDDAERA</sequence>
<dbReference type="PROSITE" id="PS00036">
    <property type="entry name" value="BZIP_BASIC"/>
    <property type="match status" value="1"/>
</dbReference>
<dbReference type="GO" id="GO:0000977">
    <property type="term" value="F:RNA polymerase II transcription regulatory region sequence-specific DNA binding"/>
    <property type="evidence" value="ECO:0007669"/>
    <property type="project" value="TreeGrafter"/>
</dbReference>
<feature type="compositionally biased region" description="Low complexity" evidence="7">
    <location>
        <begin position="152"/>
        <end position="170"/>
    </location>
</feature>
<keyword evidence="6" id="KW-0175">Coiled coil</keyword>
<keyword evidence="3" id="KW-0238">DNA-binding</keyword>
<keyword evidence="5" id="KW-0539">Nucleus</keyword>
<dbReference type="AlphaFoldDB" id="A0A9P6EEA0"/>
<protein>
    <recommendedName>
        <fullName evidence="8">BZIP domain-containing protein</fullName>
    </recommendedName>
</protein>
<evidence type="ECO:0000259" key="8">
    <source>
        <dbReference type="PROSITE" id="PS50217"/>
    </source>
</evidence>